<organism evidence="1 2">
    <name type="scientific">Chloropicon roscoffensis</name>
    <dbReference type="NCBI Taxonomy" id="1461544"/>
    <lineage>
        <taxon>Eukaryota</taxon>
        <taxon>Viridiplantae</taxon>
        <taxon>Chlorophyta</taxon>
        <taxon>Chloropicophyceae</taxon>
        <taxon>Chloropicales</taxon>
        <taxon>Chloropicaceae</taxon>
        <taxon>Chloropicon</taxon>
    </lineage>
</organism>
<keyword evidence="2" id="KW-1185">Reference proteome</keyword>
<dbReference type="EMBL" id="CP151502">
    <property type="protein sequence ID" value="WZN60326.1"/>
    <property type="molecule type" value="Genomic_DNA"/>
</dbReference>
<evidence type="ECO:0008006" key="3">
    <source>
        <dbReference type="Google" id="ProtNLM"/>
    </source>
</evidence>
<dbReference type="AlphaFoldDB" id="A0AAX4P2Q8"/>
<accession>A0AAX4P2Q8</accession>
<gene>
    <name evidence="1" type="ORF">HKI87_02g18550</name>
</gene>
<reference evidence="1 2" key="1">
    <citation type="submission" date="2024-03" db="EMBL/GenBank/DDBJ databases">
        <title>Complete genome sequence of the green alga Chloropicon roscoffensis RCC1871.</title>
        <authorList>
            <person name="Lemieux C."/>
            <person name="Pombert J.-F."/>
            <person name="Otis C."/>
            <person name="Turmel M."/>
        </authorList>
    </citation>
    <scope>NUCLEOTIDE SEQUENCE [LARGE SCALE GENOMIC DNA]</scope>
    <source>
        <strain evidence="1 2">RCC1871</strain>
    </source>
</reference>
<sequence length="166" mass="18509">MEVEYGESVAWQEWASRSVGENKVIQSMLIVEKPSQGTTNSLTRQDARTRVWAKLGQWANKGKGPKDREVVALLKAIDKNGVHRGVLRVEETPYLTTHVAEDEYVLRSLAEAGQGDTNKGIVIRTNRTHVVVSSYRGLDDSRPAALSHKFAHDFLQNAQRAVVDLT</sequence>
<evidence type="ECO:0000313" key="1">
    <source>
        <dbReference type="EMBL" id="WZN60326.1"/>
    </source>
</evidence>
<dbReference type="Proteomes" id="UP001472866">
    <property type="component" value="Chromosome 02"/>
</dbReference>
<protein>
    <recommendedName>
        <fullName evidence="3">Profilin</fullName>
    </recommendedName>
</protein>
<proteinExistence type="predicted"/>
<name>A0AAX4P2Q8_9CHLO</name>
<evidence type="ECO:0000313" key="2">
    <source>
        <dbReference type="Proteomes" id="UP001472866"/>
    </source>
</evidence>